<protein>
    <submittedName>
        <fullName evidence="2">Uncharacterized protein</fullName>
    </submittedName>
</protein>
<gene>
    <name evidence="2" type="ORF">ANCCEY_14797</name>
</gene>
<feature type="compositionally biased region" description="Low complexity" evidence="1">
    <location>
        <begin position="99"/>
        <end position="145"/>
    </location>
</feature>
<dbReference type="EMBL" id="KE126500">
    <property type="protein sequence ID" value="EPB66113.1"/>
    <property type="molecule type" value="Genomic_DNA"/>
</dbReference>
<feature type="compositionally biased region" description="Polar residues" evidence="1">
    <location>
        <begin position="59"/>
        <end position="68"/>
    </location>
</feature>
<reference evidence="2 3" key="1">
    <citation type="submission" date="2013-05" db="EMBL/GenBank/DDBJ databases">
        <title>Draft genome of the parasitic nematode Anyclostoma ceylanicum.</title>
        <authorList>
            <person name="Mitreva M."/>
        </authorList>
    </citation>
    <scope>NUCLEOTIDE SEQUENCE [LARGE SCALE GENOMIC DNA]</scope>
</reference>
<proteinExistence type="predicted"/>
<evidence type="ECO:0000313" key="2">
    <source>
        <dbReference type="EMBL" id="EPB66113.1"/>
    </source>
</evidence>
<feature type="region of interest" description="Disordered" evidence="1">
    <location>
        <begin position="52"/>
        <end position="145"/>
    </location>
</feature>
<feature type="compositionally biased region" description="Acidic residues" evidence="1">
    <location>
        <begin position="74"/>
        <end position="91"/>
    </location>
</feature>
<evidence type="ECO:0000256" key="1">
    <source>
        <dbReference type="SAM" id="MobiDB-lite"/>
    </source>
</evidence>
<keyword evidence="3" id="KW-1185">Reference proteome</keyword>
<evidence type="ECO:0000313" key="3">
    <source>
        <dbReference type="Proteomes" id="UP000054495"/>
    </source>
</evidence>
<name>A0A0D6L5W5_9BILA</name>
<accession>A0A0D6L5W5</accession>
<dbReference type="Proteomes" id="UP000054495">
    <property type="component" value="Unassembled WGS sequence"/>
</dbReference>
<sequence length="145" mass="16059">KHIKETTKDYERYLAEMQQRIIDRPLIMEQQSIIAQKQKFARKFEERMAEVEKIRNDSDLSAGTYSVKSKTEQFEGEEGYEDADFESEEEASNGKKRSGSTSSSSSSSTSSSTKRSGSSTSSSTSSNLSRSSKASSKGSRGNDPI</sequence>
<organism evidence="2 3">
    <name type="scientific">Ancylostoma ceylanicum</name>
    <dbReference type="NCBI Taxonomy" id="53326"/>
    <lineage>
        <taxon>Eukaryota</taxon>
        <taxon>Metazoa</taxon>
        <taxon>Ecdysozoa</taxon>
        <taxon>Nematoda</taxon>
        <taxon>Chromadorea</taxon>
        <taxon>Rhabditida</taxon>
        <taxon>Rhabditina</taxon>
        <taxon>Rhabditomorpha</taxon>
        <taxon>Strongyloidea</taxon>
        <taxon>Ancylostomatidae</taxon>
        <taxon>Ancylostomatinae</taxon>
        <taxon>Ancylostoma</taxon>
    </lineage>
</organism>
<feature type="non-terminal residue" evidence="2">
    <location>
        <position position="1"/>
    </location>
</feature>
<dbReference type="AlphaFoldDB" id="A0A0D6L5W5"/>